<dbReference type="PANTHER" id="PTHR24348">
    <property type="entry name" value="SERINE/THREONINE-PROTEIN KINASE UNC-51-RELATED"/>
    <property type="match status" value="1"/>
</dbReference>
<dbReference type="GO" id="GO:0000407">
    <property type="term" value="C:phagophore assembly site"/>
    <property type="evidence" value="ECO:0007669"/>
    <property type="project" value="TreeGrafter"/>
</dbReference>
<dbReference type="PANTHER" id="PTHR24348:SF22">
    <property type="entry name" value="NON-SPECIFIC SERINE_THREONINE PROTEIN KINASE"/>
    <property type="match status" value="1"/>
</dbReference>
<dbReference type="Proteomes" id="UP000324800">
    <property type="component" value="Unassembled WGS sequence"/>
</dbReference>
<dbReference type="PROSITE" id="PS00108">
    <property type="entry name" value="PROTEIN_KINASE_ST"/>
    <property type="match status" value="1"/>
</dbReference>
<dbReference type="GO" id="GO:0005524">
    <property type="term" value="F:ATP binding"/>
    <property type="evidence" value="ECO:0007669"/>
    <property type="project" value="UniProtKB-KW"/>
</dbReference>
<evidence type="ECO:0000256" key="4">
    <source>
        <dbReference type="ARBA" id="ARBA00022840"/>
    </source>
</evidence>
<dbReference type="Gene3D" id="1.10.510.10">
    <property type="entry name" value="Transferase(Phosphotransferase) domain 1"/>
    <property type="match status" value="1"/>
</dbReference>
<sequence>MTTQTELSEVVADCAETTNNPPMFPASEGDIEPSYLNALDYLTEDNNIQMEVDLQGNRQACHEDVNEDIKQAKLNSSPNITVQSLSASCPSFIQTSSSVPLINMIRPAQYTLSKKINNIYPAKYKYQDFEILAEYQIQWVGRMFRAKLRGKFGREFILKRIFYASEKMKKIADEEVKQLILSQGRYIVKLIDVFAFGFDLYILQEYCTNGNLRKQIEKMKSWNLLQRETTSTNYMLQILSGIQVLHSQNIIHRDLKPQNILVDKDGIIKIDNYGLALKLVSGYYDKTAGTKVYSSPEALINKKATFQSDIWAAGVIFIELFTGVHLFEGITYKETIQNIKSGKMQPLPNEISGELKDILLSMVNMDADKRPTVQQLLDSQIFQAISSQEKKAANAESRALNYEIQPNSSYSPQNNKNQDSDILPLLKTLITDFDEQIKESAKNGLRDLAENSINKAEIEADGFAIPK</sequence>
<evidence type="ECO:0000256" key="3">
    <source>
        <dbReference type="ARBA" id="ARBA00022777"/>
    </source>
</evidence>
<dbReference type="InterPro" id="IPR008271">
    <property type="entry name" value="Ser/Thr_kinase_AS"/>
</dbReference>
<reference evidence="6 7" key="1">
    <citation type="submission" date="2019-03" db="EMBL/GenBank/DDBJ databases">
        <title>Single cell metagenomics reveals metabolic interactions within the superorganism composed of flagellate Streblomastix strix and complex community of Bacteroidetes bacteria on its surface.</title>
        <authorList>
            <person name="Treitli S.C."/>
            <person name="Kolisko M."/>
            <person name="Husnik F."/>
            <person name="Keeling P."/>
            <person name="Hampl V."/>
        </authorList>
    </citation>
    <scope>NUCLEOTIDE SEQUENCE [LARGE SCALE GENOMIC DNA]</scope>
    <source>
        <strain evidence="6">ST1C</strain>
    </source>
</reference>
<keyword evidence="1" id="KW-0808">Transferase</keyword>
<name>A0A5J4UZZ8_9EUKA</name>
<dbReference type="AlphaFoldDB" id="A0A5J4UZZ8"/>
<evidence type="ECO:0000256" key="2">
    <source>
        <dbReference type="ARBA" id="ARBA00022741"/>
    </source>
</evidence>
<dbReference type="SMART" id="SM00220">
    <property type="entry name" value="S_TKc"/>
    <property type="match status" value="1"/>
</dbReference>
<dbReference type="Pfam" id="PF00069">
    <property type="entry name" value="Pkinase"/>
    <property type="match status" value="1"/>
</dbReference>
<dbReference type="InterPro" id="IPR011009">
    <property type="entry name" value="Kinase-like_dom_sf"/>
</dbReference>
<dbReference type="GO" id="GO:0004674">
    <property type="term" value="F:protein serine/threonine kinase activity"/>
    <property type="evidence" value="ECO:0007669"/>
    <property type="project" value="InterPro"/>
</dbReference>
<gene>
    <name evidence="6" type="ORF">EZS28_028660</name>
</gene>
<dbReference type="SUPFAM" id="SSF56112">
    <property type="entry name" value="Protein kinase-like (PK-like)"/>
    <property type="match status" value="1"/>
</dbReference>
<dbReference type="InterPro" id="IPR045269">
    <property type="entry name" value="Atg1-like"/>
</dbReference>
<dbReference type="InterPro" id="IPR000719">
    <property type="entry name" value="Prot_kinase_dom"/>
</dbReference>
<dbReference type="PROSITE" id="PS50011">
    <property type="entry name" value="PROTEIN_KINASE_DOM"/>
    <property type="match status" value="1"/>
</dbReference>
<keyword evidence="4" id="KW-0067">ATP-binding</keyword>
<evidence type="ECO:0000256" key="1">
    <source>
        <dbReference type="ARBA" id="ARBA00022679"/>
    </source>
</evidence>
<organism evidence="6 7">
    <name type="scientific">Streblomastix strix</name>
    <dbReference type="NCBI Taxonomy" id="222440"/>
    <lineage>
        <taxon>Eukaryota</taxon>
        <taxon>Metamonada</taxon>
        <taxon>Preaxostyla</taxon>
        <taxon>Oxymonadida</taxon>
        <taxon>Streblomastigidae</taxon>
        <taxon>Streblomastix</taxon>
    </lineage>
</organism>
<dbReference type="GO" id="GO:0000045">
    <property type="term" value="P:autophagosome assembly"/>
    <property type="evidence" value="ECO:0007669"/>
    <property type="project" value="TreeGrafter"/>
</dbReference>
<keyword evidence="2" id="KW-0547">Nucleotide-binding</keyword>
<dbReference type="OrthoDB" id="4062651at2759"/>
<proteinExistence type="predicted"/>
<keyword evidence="3 6" id="KW-0418">Kinase</keyword>
<dbReference type="GO" id="GO:0010506">
    <property type="term" value="P:regulation of autophagy"/>
    <property type="evidence" value="ECO:0007669"/>
    <property type="project" value="InterPro"/>
</dbReference>
<accession>A0A5J4UZZ8</accession>
<feature type="domain" description="Protein kinase" evidence="5">
    <location>
        <begin position="129"/>
        <end position="382"/>
    </location>
</feature>
<protein>
    <submittedName>
        <fullName evidence="6">Putative Serine/threonine-protein kinase Nek4</fullName>
    </submittedName>
</protein>
<dbReference type="GO" id="GO:0005829">
    <property type="term" value="C:cytosol"/>
    <property type="evidence" value="ECO:0007669"/>
    <property type="project" value="TreeGrafter"/>
</dbReference>
<evidence type="ECO:0000313" key="7">
    <source>
        <dbReference type="Proteomes" id="UP000324800"/>
    </source>
</evidence>
<dbReference type="GO" id="GO:0005776">
    <property type="term" value="C:autophagosome"/>
    <property type="evidence" value="ECO:0007669"/>
    <property type="project" value="TreeGrafter"/>
</dbReference>
<evidence type="ECO:0000259" key="5">
    <source>
        <dbReference type="PROSITE" id="PS50011"/>
    </source>
</evidence>
<dbReference type="EMBL" id="SNRW01010970">
    <property type="protein sequence ID" value="KAA6375813.1"/>
    <property type="molecule type" value="Genomic_DNA"/>
</dbReference>
<dbReference type="GO" id="GO:0016020">
    <property type="term" value="C:membrane"/>
    <property type="evidence" value="ECO:0007669"/>
    <property type="project" value="TreeGrafter"/>
</dbReference>
<evidence type="ECO:0000313" key="6">
    <source>
        <dbReference type="EMBL" id="KAA6375813.1"/>
    </source>
</evidence>
<comment type="caution">
    <text evidence="6">The sequence shown here is derived from an EMBL/GenBank/DDBJ whole genome shotgun (WGS) entry which is preliminary data.</text>
</comment>